<feature type="compositionally biased region" description="Basic and acidic residues" evidence="1">
    <location>
        <begin position="90"/>
        <end position="100"/>
    </location>
</feature>
<dbReference type="AlphaFoldDB" id="A0A1R3HEH0"/>
<name>A0A1R3HEH0_COCAP</name>
<feature type="region of interest" description="Disordered" evidence="1">
    <location>
        <begin position="35"/>
        <end position="100"/>
    </location>
</feature>
<feature type="compositionally biased region" description="Polar residues" evidence="1">
    <location>
        <begin position="38"/>
        <end position="68"/>
    </location>
</feature>
<organism evidence="2 3">
    <name type="scientific">Corchorus capsularis</name>
    <name type="common">Jute</name>
    <dbReference type="NCBI Taxonomy" id="210143"/>
    <lineage>
        <taxon>Eukaryota</taxon>
        <taxon>Viridiplantae</taxon>
        <taxon>Streptophyta</taxon>
        <taxon>Embryophyta</taxon>
        <taxon>Tracheophyta</taxon>
        <taxon>Spermatophyta</taxon>
        <taxon>Magnoliopsida</taxon>
        <taxon>eudicotyledons</taxon>
        <taxon>Gunneridae</taxon>
        <taxon>Pentapetalae</taxon>
        <taxon>rosids</taxon>
        <taxon>malvids</taxon>
        <taxon>Malvales</taxon>
        <taxon>Malvaceae</taxon>
        <taxon>Grewioideae</taxon>
        <taxon>Apeibeae</taxon>
        <taxon>Corchorus</taxon>
    </lineage>
</organism>
<dbReference type="Gramene" id="OMO68757">
    <property type="protein sequence ID" value="OMO68757"/>
    <property type="gene ID" value="CCACVL1_19849"/>
</dbReference>
<sequence>MASTPVVIENKGKASDQPALEKRVQILGLRTPEKRTFASDSETYQTSQIPKTLTLETRPPNTDLQTPAISGPNEGNGEAVTGASTAKKSKQSDASKKLNL</sequence>
<evidence type="ECO:0000313" key="2">
    <source>
        <dbReference type="EMBL" id="OMO68757.1"/>
    </source>
</evidence>
<reference evidence="2 3" key="1">
    <citation type="submission" date="2013-09" db="EMBL/GenBank/DDBJ databases">
        <title>Corchorus capsularis genome sequencing.</title>
        <authorList>
            <person name="Alam M."/>
            <person name="Haque M.S."/>
            <person name="Islam M.S."/>
            <person name="Emdad E.M."/>
            <person name="Islam M.M."/>
            <person name="Ahmed B."/>
            <person name="Halim A."/>
            <person name="Hossen Q.M.M."/>
            <person name="Hossain M.Z."/>
            <person name="Ahmed R."/>
            <person name="Khan M.M."/>
            <person name="Islam R."/>
            <person name="Rashid M.M."/>
            <person name="Khan S.A."/>
            <person name="Rahman M.S."/>
            <person name="Alam M."/>
        </authorList>
    </citation>
    <scope>NUCLEOTIDE SEQUENCE [LARGE SCALE GENOMIC DNA]</scope>
    <source>
        <strain evidence="3">cv. CVL-1</strain>
        <tissue evidence="2">Whole seedling</tissue>
    </source>
</reference>
<evidence type="ECO:0000256" key="1">
    <source>
        <dbReference type="SAM" id="MobiDB-lite"/>
    </source>
</evidence>
<comment type="caution">
    <text evidence="2">The sequence shown here is derived from an EMBL/GenBank/DDBJ whole genome shotgun (WGS) entry which is preliminary data.</text>
</comment>
<proteinExistence type="predicted"/>
<evidence type="ECO:0000313" key="3">
    <source>
        <dbReference type="Proteomes" id="UP000188268"/>
    </source>
</evidence>
<keyword evidence="3" id="KW-1185">Reference proteome</keyword>
<accession>A0A1R3HEH0</accession>
<protein>
    <submittedName>
        <fullName evidence="2">Uncharacterized protein</fullName>
    </submittedName>
</protein>
<dbReference type="EMBL" id="AWWV01012158">
    <property type="protein sequence ID" value="OMO68757.1"/>
    <property type="molecule type" value="Genomic_DNA"/>
</dbReference>
<gene>
    <name evidence="2" type="ORF">CCACVL1_19849</name>
</gene>
<dbReference type="Proteomes" id="UP000188268">
    <property type="component" value="Unassembled WGS sequence"/>
</dbReference>